<evidence type="ECO:0000313" key="1">
    <source>
        <dbReference type="EMBL" id="SNB67187.1"/>
    </source>
</evidence>
<dbReference type="AlphaFoldDB" id="A0A212R570"/>
<accession>A0A212R570</accession>
<name>A0A212R570_9PROT</name>
<protein>
    <submittedName>
        <fullName evidence="1">Uncharacterized protein</fullName>
    </submittedName>
</protein>
<dbReference type="Proteomes" id="UP000197065">
    <property type="component" value="Unassembled WGS sequence"/>
</dbReference>
<reference evidence="1 2" key="1">
    <citation type="submission" date="2017-06" db="EMBL/GenBank/DDBJ databases">
        <authorList>
            <person name="Kim H.J."/>
            <person name="Triplett B.A."/>
        </authorList>
    </citation>
    <scope>NUCLEOTIDE SEQUENCE [LARGE SCALE GENOMIC DNA]</scope>
    <source>
        <strain evidence="1 2">B29T1</strain>
    </source>
</reference>
<sequence length="97" mass="11364">MQLQRHARRASFRNRVPYKPLGCERKVMEGTEPFVEEPAPTRDASTREHVDIHYEQMRVLLNDVVRAIDCSSTSSDRDVFIDARNRLLRRLEALARL</sequence>
<dbReference type="EMBL" id="FYEH01000005">
    <property type="protein sequence ID" value="SNB67187.1"/>
    <property type="molecule type" value="Genomic_DNA"/>
</dbReference>
<organism evidence="1 2">
    <name type="scientific">Arboricoccus pini</name>
    <dbReference type="NCBI Taxonomy" id="1963835"/>
    <lineage>
        <taxon>Bacteria</taxon>
        <taxon>Pseudomonadati</taxon>
        <taxon>Pseudomonadota</taxon>
        <taxon>Alphaproteobacteria</taxon>
        <taxon>Geminicoccales</taxon>
        <taxon>Geminicoccaceae</taxon>
        <taxon>Arboricoccus</taxon>
    </lineage>
</organism>
<keyword evidence="2" id="KW-1185">Reference proteome</keyword>
<proteinExistence type="predicted"/>
<gene>
    <name evidence="1" type="ORF">SAMN07250955_105274</name>
</gene>
<evidence type="ECO:0000313" key="2">
    <source>
        <dbReference type="Proteomes" id="UP000197065"/>
    </source>
</evidence>